<sequence length="463" mass="49399">MFQSPLKSRRSFLRKLLTGAAVVPLGACHLFDDDKKPLLVGHRVPVTPSHGGLVVTRSKDALATPITIPAPLSTTEWPISGRIPSHIGANYAWGGLKHRWSHSIGHSTSEPDLLAFAALGSNGQGVLQASPVIHDGRIFTLDAAGDVRAFTWPGMEHRWTFNPKPHRMQSSNLGGGLGVDGDTLYIVDGIAQTVAVEVATGKVKWRVNVGTPGRSAPTIEKNRVFFSTLDDRLFAIDATSGHQLWSYDASMSSTVMFGAPAPAVVDGVVLAGFGSGDLVALREESGEVVWSDTLGAGNGLSSPADLACVRSLPVIRNGTAYAMSVASSLVAFDMRSGRRLWERTVAGANPLLVVEDWLFLITLDGQVSCLDRLSGDVRWITQLRQYLRVDAKKDGVAWTGPVLAGGKLLCVSTLPENGIVTLDPLNGRILSIDALPAPTTVEPIFSDGQMLIIDNRGDLNSYG</sequence>
<dbReference type="Gene3D" id="2.130.10.10">
    <property type="entry name" value="YVTN repeat-like/Quinoprotein amine dehydrogenase"/>
    <property type="match status" value="1"/>
</dbReference>
<dbReference type="PANTHER" id="PTHR34512">
    <property type="entry name" value="CELL SURFACE PROTEIN"/>
    <property type="match status" value="1"/>
</dbReference>
<dbReference type="RefSeq" id="WP_173568393.1">
    <property type="nucleotide sequence ID" value="NZ_WOSY01000001.1"/>
</dbReference>
<dbReference type="InterPro" id="IPR011047">
    <property type="entry name" value="Quinoprotein_ADH-like_sf"/>
</dbReference>
<dbReference type="SUPFAM" id="SSF50998">
    <property type="entry name" value="Quinoprotein alcohol dehydrogenase-like"/>
    <property type="match status" value="1"/>
</dbReference>
<dbReference type="EMBL" id="WOSY01000001">
    <property type="protein sequence ID" value="NHN87089.1"/>
    <property type="molecule type" value="Genomic_DNA"/>
</dbReference>
<dbReference type="Proteomes" id="UP000631653">
    <property type="component" value="Unassembled WGS sequence"/>
</dbReference>
<dbReference type="Pfam" id="PF13360">
    <property type="entry name" value="PQQ_2"/>
    <property type="match status" value="1"/>
</dbReference>
<dbReference type="InterPro" id="IPR002372">
    <property type="entry name" value="PQQ_rpt_dom"/>
</dbReference>
<keyword evidence="3" id="KW-1185">Reference proteome</keyword>
<dbReference type="PANTHER" id="PTHR34512:SF30">
    <property type="entry name" value="OUTER MEMBRANE PROTEIN ASSEMBLY FACTOR BAMB"/>
    <property type="match status" value="1"/>
</dbReference>
<organism evidence="2 3">
    <name type="scientific">Acetobacter conturbans</name>
    <dbReference type="NCBI Taxonomy" id="1737472"/>
    <lineage>
        <taxon>Bacteria</taxon>
        <taxon>Pseudomonadati</taxon>
        <taxon>Pseudomonadota</taxon>
        <taxon>Alphaproteobacteria</taxon>
        <taxon>Acetobacterales</taxon>
        <taxon>Acetobacteraceae</taxon>
        <taxon>Acetobacter</taxon>
    </lineage>
</organism>
<gene>
    <name evidence="2" type="ORF">GOB81_00350</name>
</gene>
<evidence type="ECO:0000313" key="2">
    <source>
        <dbReference type="EMBL" id="NHN87089.1"/>
    </source>
</evidence>
<feature type="domain" description="Pyrrolo-quinoline quinone repeat" evidence="1">
    <location>
        <begin position="145"/>
        <end position="381"/>
    </location>
</feature>
<dbReference type="SMART" id="SM00564">
    <property type="entry name" value="PQQ"/>
    <property type="match status" value="5"/>
</dbReference>
<protein>
    <submittedName>
        <fullName evidence="2">PQQ-binding-like beta-propeller repeat protein</fullName>
    </submittedName>
</protein>
<reference evidence="2 3" key="1">
    <citation type="journal article" date="2020" name="Int. J. Syst. Evol. Microbiol.">
        <title>Novel acetic acid bacteria from cider fermentations: Acetobacter conturbans sp. nov. and Acetobacter fallax sp. nov.</title>
        <authorList>
            <person name="Sombolestani A.S."/>
            <person name="Cleenwerck I."/>
            <person name="Cnockaert M."/>
            <person name="Borremans W."/>
            <person name="Wieme A.D."/>
            <person name="De Vuyst L."/>
            <person name="Vandamme P."/>
        </authorList>
    </citation>
    <scope>NUCLEOTIDE SEQUENCE [LARGE SCALE GENOMIC DNA]</scope>
    <source>
        <strain evidence="2 3">LMG 1627</strain>
    </source>
</reference>
<accession>A0ABX0JV02</accession>
<dbReference type="InterPro" id="IPR018391">
    <property type="entry name" value="PQQ_b-propeller_rpt"/>
</dbReference>
<proteinExistence type="predicted"/>
<name>A0ABX0JV02_9PROT</name>
<evidence type="ECO:0000259" key="1">
    <source>
        <dbReference type="Pfam" id="PF13360"/>
    </source>
</evidence>
<dbReference type="InterPro" id="IPR015943">
    <property type="entry name" value="WD40/YVTN_repeat-like_dom_sf"/>
</dbReference>
<evidence type="ECO:0000313" key="3">
    <source>
        <dbReference type="Proteomes" id="UP000631653"/>
    </source>
</evidence>
<comment type="caution">
    <text evidence="2">The sequence shown here is derived from an EMBL/GenBank/DDBJ whole genome shotgun (WGS) entry which is preliminary data.</text>
</comment>